<evidence type="ECO:0000256" key="1">
    <source>
        <dbReference type="SAM" id="MobiDB-lite"/>
    </source>
</evidence>
<organism evidence="2 3">
    <name type="scientific">Nocardiopsis suaedae</name>
    <dbReference type="NCBI Taxonomy" id="3018444"/>
    <lineage>
        <taxon>Bacteria</taxon>
        <taxon>Bacillati</taxon>
        <taxon>Actinomycetota</taxon>
        <taxon>Actinomycetes</taxon>
        <taxon>Streptosporangiales</taxon>
        <taxon>Nocardiopsidaceae</taxon>
        <taxon>Nocardiopsis</taxon>
    </lineage>
</organism>
<feature type="region of interest" description="Disordered" evidence="1">
    <location>
        <begin position="89"/>
        <end position="110"/>
    </location>
</feature>
<comment type="caution">
    <text evidence="2">The sequence shown here is derived from an EMBL/GenBank/DDBJ whole genome shotgun (WGS) entry which is preliminary data.</text>
</comment>
<gene>
    <name evidence="2" type="ORF">O4U47_28545</name>
</gene>
<accession>A0ABT4TVR2</accession>
<evidence type="ECO:0000313" key="2">
    <source>
        <dbReference type="EMBL" id="MDA2808491.1"/>
    </source>
</evidence>
<reference evidence="2" key="1">
    <citation type="submission" date="2023-01" db="EMBL/GenBank/DDBJ databases">
        <title>Draft genome sequence of Nocardiopsis sp. LSu2-4 isolated from halophytes.</title>
        <authorList>
            <person name="Duangmal K."/>
            <person name="Chantavorakit T."/>
        </authorList>
    </citation>
    <scope>NUCLEOTIDE SEQUENCE</scope>
    <source>
        <strain evidence="2">LSu2-4</strain>
    </source>
</reference>
<sequence length="110" mass="11312">MIAMKSAFGAVSGTAPRFMVLSADEWGTERGVPFGPATYSARSGLDMSFATGGARRLRDLKAGLIQADVEAAITGGVRPVQAERGLPGFVHAATPRPQGAVGACPRSRPA</sequence>
<dbReference type="Proteomes" id="UP001165685">
    <property type="component" value="Unassembled WGS sequence"/>
</dbReference>
<dbReference type="RefSeq" id="WP_270681085.1">
    <property type="nucleotide sequence ID" value="NZ_JAQFWP010000087.1"/>
</dbReference>
<evidence type="ECO:0000313" key="3">
    <source>
        <dbReference type="Proteomes" id="UP001165685"/>
    </source>
</evidence>
<keyword evidence="3" id="KW-1185">Reference proteome</keyword>
<dbReference type="EMBL" id="JAQFWP010000087">
    <property type="protein sequence ID" value="MDA2808491.1"/>
    <property type="molecule type" value="Genomic_DNA"/>
</dbReference>
<protein>
    <submittedName>
        <fullName evidence="2">Uncharacterized protein</fullName>
    </submittedName>
</protein>
<name>A0ABT4TVR2_9ACTN</name>
<proteinExistence type="predicted"/>